<gene>
    <name evidence="2" type="ORF">BV898_15012</name>
</gene>
<dbReference type="Proteomes" id="UP000192578">
    <property type="component" value="Unassembled WGS sequence"/>
</dbReference>
<keyword evidence="1" id="KW-1133">Transmembrane helix</keyword>
<evidence type="ECO:0000256" key="1">
    <source>
        <dbReference type="SAM" id="Phobius"/>
    </source>
</evidence>
<evidence type="ECO:0000313" key="3">
    <source>
        <dbReference type="Proteomes" id="UP000192578"/>
    </source>
</evidence>
<organism evidence="2 3">
    <name type="scientific">Hypsibius exemplaris</name>
    <name type="common">Freshwater tardigrade</name>
    <dbReference type="NCBI Taxonomy" id="2072580"/>
    <lineage>
        <taxon>Eukaryota</taxon>
        <taxon>Metazoa</taxon>
        <taxon>Ecdysozoa</taxon>
        <taxon>Tardigrada</taxon>
        <taxon>Eutardigrada</taxon>
        <taxon>Parachela</taxon>
        <taxon>Hypsibioidea</taxon>
        <taxon>Hypsibiidae</taxon>
        <taxon>Hypsibius</taxon>
    </lineage>
</organism>
<protein>
    <submittedName>
        <fullName evidence="2">Uncharacterized protein</fullName>
    </submittedName>
</protein>
<feature type="transmembrane region" description="Helical" evidence="1">
    <location>
        <begin position="105"/>
        <end position="126"/>
    </location>
</feature>
<accession>A0A9X6NJE8</accession>
<comment type="caution">
    <text evidence="2">The sequence shown here is derived from an EMBL/GenBank/DDBJ whole genome shotgun (WGS) entry which is preliminary data.</text>
</comment>
<reference evidence="3" key="1">
    <citation type="submission" date="2017-01" db="EMBL/GenBank/DDBJ databases">
        <title>Comparative genomics of anhydrobiosis in the tardigrade Hypsibius dujardini.</title>
        <authorList>
            <person name="Yoshida Y."/>
            <person name="Koutsovoulos G."/>
            <person name="Laetsch D."/>
            <person name="Stevens L."/>
            <person name="Kumar S."/>
            <person name="Horikawa D."/>
            <person name="Ishino K."/>
            <person name="Komine S."/>
            <person name="Tomita M."/>
            <person name="Blaxter M."/>
            <person name="Arakawa K."/>
        </authorList>
    </citation>
    <scope>NUCLEOTIDE SEQUENCE [LARGE SCALE GENOMIC DNA]</scope>
    <source>
        <strain evidence="3">Z151</strain>
    </source>
</reference>
<dbReference type="AlphaFoldDB" id="A0A9X6NJE8"/>
<keyword evidence="1" id="KW-0812">Transmembrane</keyword>
<keyword evidence="1" id="KW-0472">Membrane</keyword>
<feature type="transmembrane region" description="Helical" evidence="1">
    <location>
        <begin position="72"/>
        <end position="93"/>
    </location>
</feature>
<proteinExistence type="predicted"/>
<dbReference type="EMBL" id="MTYJ01000194">
    <property type="protein sequence ID" value="OWA50499.1"/>
    <property type="molecule type" value="Genomic_DNA"/>
</dbReference>
<sequence length="134" mass="14507">MSWAYSISNSTSILQNGTNPLSANNNQTCPPITSAQWTASQLPPIAFGTAITATQLFNLLMFALWRNKEPYITLHISMAINSLMGGLANLASVPLRYAFPTTTTAFLDVFIALLVTSYINCAVIFANSAISIDR</sequence>
<feature type="transmembrane region" description="Helical" evidence="1">
    <location>
        <begin position="45"/>
        <end position="65"/>
    </location>
</feature>
<keyword evidence="3" id="KW-1185">Reference proteome</keyword>
<evidence type="ECO:0000313" key="2">
    <source>
        <dbReference type="EMBL" id="OWA50499.1"/>
    </source>
</evidence>
<name>A0A9X6NJE8_HYPEX</name>